<dbReference type="HOGENOM" id="CLU_383049_0_0_0"/>
<reference evidence="1 2" key="1">
    <citation type="journal article" date="2009" name="Stand. Genomic Sci.">
        <title>Complete genome sequence of Streptobacillus moniliformis type strain (9901T).</title>
        <authorList>
            <person name="Nolan M."/>
            <person name="Gronow S."/>
            <person name="Lapidus A."/>
            <person name="Ivanova N."/>
            <person name="Copeland A."/>
            <person name="Lucas S."/>
            <person name="Del Rio T.G."/>
            <person name="Chen F."/>
            <person name="Tice H."/>
            <person name="Pitluck S."/>
            <person name="Cheng J.F."/>
            <person name="Sims D."/>
            <person name="Meincke L."/>
            <person name="Bruce D."/>
            <person name="Goodwin L."/>
            <person name="Brettin T."/>
            <person name="Han C."/>
            <person name="Detter J.C."/>
            <person name="Ovchinikova G."/>
            <person name="Pati A."/>
            <person name="Mavromatis K."/>
            <person name="Mikhailova N."/>
            <person name="Chen A."/>
            <person name="Palaniappan K."/>
            <person name="Land M."/>
            <person name="Hauser L."/>
            <person name="Chang Y.J."/>
            <person name="Jeffries C.D."/>
            <person name="Rohde M."/>
            <person name="Sproer C."/>
            <person name="Goker M."/>
            <person name="Bristow J."/>
            <person name="Eisen J.A."/>
            <person name="Markowitz V."/>
            <person name="Hugenholtz P."/>
            <person name="Kyrpides N.C."/>
            <person name="Klenk H.P."/>
            <person name="Chain P."/>
        </authorList>
    </citation>
    <scope>NUCLEOTIDE SEQUENCE [LARGE SCALE GENOMIC DNA]</scope>
    <source>
        <strain evidence="2">ATCC 14647 / DSM 12112 / NCTC 10651 / 9901</strain>
    </source>
</reference>
<organism evidence="1 2">
    <name type="scientific">Streptobacillus moniliformis (strain ATCC 14647 / DSM 12112 / NCTC 10651 / 9901)</name>
    <dbReference type="NCBI Taxonomy" id="519441"/>
    <lineage>
        <taxon>Bacteria</taxon>
        <taxon>Fusobacteriati</taxon>
        <taxon>Fusobacteriota</taxon>
        <taxon>Fusobacteriia</taxon>
        <taxon>Fusobacteriales</taxon>
        <taxon>Leptotrichiaceae</taxon>
        <taxon>Streptobacillus</taxon>
    </lineage>
</organism>
<proteinExistence type="predicted"/>
<dbReference type="AlphaFoldDB" id="D1AYP5"/>
<dbReference type="EMBL" id="CP001779">
    <property type="protein sequence ID" value="ACZ01421.1"/>
    <property type="molecule type" value="Genomic_DNA"/>
</dbReference>
<gene>
    <name evidence="1" type="ordered locus">Smon_0955</name>
</gene>
<dbReference type="KEGG" id="smf:Smon_0955"/>
<dbReference type="RefSeq" id="WP_012858970.1">
    <property type="nucleotide sequence ID" value="NC_013515.1"/>
</dbReference>
<dbReference type="Proteomes" id="UP000002072">
    <property type="component" value="Chromosome"/>
</dbReference>
<evidence type="ECO:0000313" key="1">
    <source>
        <dbReference type="EMBL" id="ACZ01421.1"/>
    </source>
</evidence>
<protein>
    <submittedName>
        <fullName evidence="1">Uncharacterized protein</fullName>
    </submittedName>
</protein>
<keyword evidence="2" id="KW-1185">Reference proteome</keyword>
<name>D1AYP5_STRM9</name>
<dbReference type="STRING" id="519441.Smon_0955"/>
<accession>D1AYP5</accession>
<sequence length="722" mass="81324">MKKILLGITALSSVASFGSKYEHLHGYLELNGSVSVEKPITYEKVNSGNGGSGGNSSNEMQIKDLWKQDDVTNKIGAKGNLGVFMHKNKEIFAFIGTDLNGVKANKDEMKLGDKTPYHFGLRWDSDIVDTFNIQLTAAHRRGGDGIAWEKKKNLNEDEKKVHKHNGIKEAIEKHLTSKGKKVKIGKEQGYKLGEEHTFLLSAILNGKIYNNFELTVAGIYNSADFKDDKHELETFVKTNGKLSDNVRIANAEIRHVLKSGNYEQYGDLFGDVKVETDANEKVKLTNEAKFELKSILKKTERNTKVELLNNGEYKGKTVDLRGDLNYKLKIKEDNGNTTLTHEPEVKLGATIKPTTKLSLISDNSNKVTIEHKVNEEVSKLNNDFKTSNKIKLNVTKGLDLHTLAEYKLGANLKATNGNKEYNHALLTGAGLSLKKEIEEVNIESTIDLRYLFDTKHKENQKPEDLRHQGFVWTENKVSYEINDNNKIEGKVNLYNQVHFHTDQNHKVANDKDLYDVFLANIVLGYKNVNGRYTNEINIDAKYGLDAVFHKGLTATDEGIKQALSIDFGGKSRYKARENVEVILSLDNEYNLNGLNKEVYGVYVDYIKDSTGYKESIHKYAEKYDVSKQDSLRKEKGKIKDLTKGKLSSKAELEKAIHSLTVKPKISTEFSYVEGRLKVSPWIGAEFNLENKPNGASNNNNENKDFVLRKIVGKGGLSINYTW</sequence>
<dbReference type="GeneID" id="69248192"/>
<evidence type="ECO:0000313" key="2">
    <source>
        <dbReference type="Proteomes" id="UP000002072"/>
    </source>
</evidence>
<dbReference type="eggNOG" id="COG4485">
    <property type="taxonomic scope" value="Bacteria"/>
</dbReference>